<name>A0A7J7LP67_9MAGN</name>
<keyword evidence="3" id="KW-0443">Lipid metabolism</keyword>
<dbReference type="InterPro" id="IPR001087">
    <property type="entry name" value="GDSL"/>
</dbReference>
<dbReference type="GO" id="GO:0016788">
    <property type="term" value="F:hydrolase activity, acting on ester bonds"/>
    <property type="evidence" value="ECO:0007669"/>
    <property type="project" value="InterPro"/>
</dbReference>
<dbReference type="Pfam" id="PF00657">
    <property type="entry name" value="Lipase_GDSL"/>
    <property type="match status" value="1"/>
</dbReference>
<reference evidence="5 6" key="1">
    <citation type="journal article" date="2020" name="IScience">
        <title>Genome Sequencing of the Endangered Kingdonia uniflora (Circaeasteraceae, Ranunculales) Reveals Potential Mechanisms of Evolutionary Specialization.</title>
        <authorList>
            <person name="Sun Y."/>
            <person name="Deng T."/>
            <person name="Zhang A."/>
            <person name="Moore M.J."/>
            <person name="Landis J.B."/>
            <person name="Lin N."/>
            <person name="Zhang H."/>
            <person name="Zhang X."/>
            <person name="Huang J."/>
            <person name="Zhang X."/>
            <person name="Sun H."/>
            <person name="Wang H."/>
        </authorList>
    </citation>
    <scope>NUCLEOTIDE SEQUENCE [LARGE SCALE GENOMIC DNA]</scope>
    <source>
        <strain evidence="5">TB1705</strain>
        <tissue evidence="5">Leaf</tissue>
    </source>
</reference>
<dbReference type="GO" id="GO:0016042">
    <property type="term" value="P:lipid catabolic process"/>
    <property type="evidence" value="ECO:0007669"/>
    <property type="project" value="UniProtKB-KW"/>
</dbReference>
<evidence type="ECO:0000256" key="1">
    <source>
        <dbReference type="ARBA" id="ARBA00008668"/>
    </source>
</evidence>
<protein>
    <recommendedName>
        <fullName evidence="7">GDSL esterase/lipase</fullName>
    </recommendedName>
</protein>
<comment type="similarity">
    <text evidence="1">Belongs to the 'GDSL' lipolytic enzyme family.</text>
</comment>
<evidence type="ECO:0000256" key="3">
    <source>
        <dbReference type="ARBA" id="ARBA00022963"/>
    </source>
</evidence>
<evidence type="ECO:0000313" key="5">
    <source>
        <dbReference type="EMBL" id="KAF6144352.1"/>
    </source>
</evidence>
<evidence type="ECO:0000256" key="2">
    <source>
        <dbReference type="ARBA" id="ARBA00022801"/>
    </source>
</evidence>
<feature type="chain" id="PRO_5029769255" description="GDSL esterase/lipase" evidence="4">
    <location>
        <begin position="31"/>
        <end position="349"/>
    </location>
</feature>
<comment type="caution">
    <text evidence="5">The sequence shown here is derived from an EMBL/GenBank/DDBJ whole genome shotgun (WGS) entry which is preliminary data.</text>
</comment>
<keyword evidence="4" id="KW-0732">Signal</keyword>
<keyword evidence="2" id="KW-0378">Hydrolase</keyword>
<evidence type="ECO:0000256" key="4">
    <source>
        <dbReference type="SAM" id="SignalP"/>
    </source>
</evidence>
<dbReference type="PANTHER" id="PTHR45648:SF166">
    <property type="entry name" value="OS02G0617400 PROTEIN"/>
    <property type="match status" value="1"/>
</dbReference>
<feature type="signal peptide" evidence="4">
    <location>
        <begin position="1"/>
        <end position="30"/>
    </location>
</feature>
<dbReference type="PANTHER" id="PTHR45648">
    <property type="entry name" value="GDSL LIPASE/ACYLHYDROLASE FAMILY PROTEIN (AFU_ORTHOLOGUE AFUA_4G14700)"/>
    <property type="match status" value="1"/>
</dbReference>
<evidence type="ECO:0008006" key="7">
    <source>
        <dbReference type="Google" id="ProtNLM"/>
    </source>
</evidence>
<dbReference type="InterPro" id="IPR051058">
    <property type="entry name" value="GDSL_Est/Lipase"/>
</dbReference>
<dbReference type="Proteomes" id="UP000541444">
    <property type="component" value="Unassembled WGS sequence"/>
</dbReference>
<keyword evidence="3" id="KW-0442">Lipid degradation</keyword>
<dbReference type="EMBL" id="JACGCM010002131">
    <property type="protein sequence ID" value="KAF6144352.1"/>
    <property type="molecule type" value="Genomic_DNA"/>
</dbReference>
<organism evidence="5 6">
    <name type="scientific">Kingdonia uniflora</name>
    <dbReference type="NCBI Taxonomy" id="39325"/>
    <lineage>
        <taxon>Eukaryota</taxon>
        <taxon>Viridiplantae</taxon>
        <taxon>Streptophyta</taxon>
        <taxon>Embryophyta</taxon>
        <taxon>Tracheophyta</taxon>
        <taxon>Spermatophyta</taxon>
        <taxon>Magnoliopsida</taxon>
        <taxon>Ranunculales</taxon>
        <taxon>Circaeasteraceae</taxon>
        <taxon>Kingdonia</taxon>
    </lineage>
</organism>
<proteinExistence type="inferred from homology"/>
<sequence>MECSSSLATSLTLVVVLLVLGTAAITQTEARAFFVFGDSLVDNGNNNYLATSARADSYPYGIDYPTHRATGRFSNGKNIPDLISEAIGAEPTLPYLSPQLTGQRLLVGANFASAGIGILNDTGIQFIKKLDYGYVVNTVKSKLNMWKAKCLSQAARTTLIESVSSAIPIYQISSALLLKTMLDSLDKLQRDFWQGYNSKGKLKSHLTTWDTITAPRVHDGLNIRQFYLHNLAMLGKYTWKFLTEPESFVTKFFKAKYFPHNSFLHCTIRSLDSRFWKDVICARDALKPFLGWTISQGTEVNIWQDNWIPTLQGFKPISATAVQQHHPDIQWVAQLIDPHSRFWNGLLLN</sequence>
<dbReference type="InterPro" id="IPR036514">
    <property type="entry name" value="SGNH_hydro_sf"/>
</dbReference>
<dbReference type="OrthoDB" id="1600564at2759"/>
<accession>A0A7J7LP67</accession>
<keyword evidence="6" id="KW-1185">Reference proteome</keyword>
<dbReference type="AlphaFoldDB" id="A0A7J7LP67"/>
<gene>
    <name evidence="5" type="ORF">GIB67_024579</name>
</gene>
<dbReference type="Gene3D" id="3.40.50.1110">
    <property type="entry name" value="SGNH hydrolase"/>
    <property type="match status" value="1"/>
</dbReference>
<evidence type="ECO:0000313" key="6">
    <source>
        <dbReference type="Proteomes" id="UP000541444"/>
    </source>
</evidence>